<gene>
    <name evidence="2" type="ORF">Hs20B_06460</name>
</gene>
<sequence length="192" mass="21406">MSKDGTMRGGRRTRSGERPQALVDKISAGKSVKRMEIDDLPDVDLLVGGDIGEGVELEGSYFPEPSEYLSAKQKDGTILGADDIYRDVFEWLHDRGCDKLVAPRMVEAYAQNFARFVQCETALSQYGLLGKHPTTSAVMASPFVAMSQNFQKQANVIWYEIQQIVKENCSVEYTGDLNTDAMEKLLRSRKGN</sequence>
<evidence type="ECO:0000313" key="3">
    <source>
        <dbReference type="Proteomes" id="UP000475928"/>
    </source>
</evidence>
<dbReference type="Pfam" id="PF05119">
    <property type="entry name" value="Terminase_4"/>
    <property type="match status" value="1"/>
</dbReference>
<dbReference type="InterPro" id="IPR006448">
    <property type="entry name" value="Phage_term_ssu_P27"/>
</dbReference>
<dbReference type="Proteomes" id="UP000475928">
    <property type="component" value="Unassembled WGS sequence"/>
</dbReference>
<proteinExistence type="predicted"/>
<dbReference type="RefSeq" id="WP_172355594.1">
    <property type="nucleotide sequence ID" value="NZ_BLLH01000002.1"/>
</dbReference>
<dbReference type="EMBL" id="BLLH01000002">
    <property type="protein sequence ID" value="GFH40248.1"/>
    <property type="molecule type" value="Genomic_DNA"/>
</dbReference>
<keyword evidence="3" id="KW-1185">Reference proteome</keyword>
<feature type="region of interest" description="Disordered" evidence="1">
    <location>
        <begin position="1"/>
        <end position="22"/>
    </location>
</feature>
<accession>A0A6A0B6Z7</accession>
<protein>
    <recommendedName>
        <fullName evidence="4">Terminase</fullName>
    </recommendedName>
</protein>
<name>A0A6A0B6Z7_9LACT</name>
<organism evidence="2 3">
    <name type="scientific">Pseudolactococcus insecticola</name>
    <dbReference type="NCBI Taxonomy" id="2709158"/>
    <lineage>
        <taxon>Bacteria</taxon>
        <taxon>Bacillati</taxon>
        <taxon>Bacillota</taxon>
        <taxon>Bacilli</taxon>
        <taxon>Lactobacillales</taxon>
        <taxon>Streptococcaceae</taxon>
        <taxon>Pseudolactococcus</taxon>
    </lineage>
</organism>
<comment type="caution">
    <text evidence="2">The sequence shown here is derived from an EMBL/GenBank/DDBJ whole genome shotgun (WGS) entry which is preliminary data.</text>
</comment>
<reference evidence="2 3" key="1">
    <citation type="submission" date="2020-02" db="EMBL/GenBank/DDBJ databases">
        <title>Draft genome sequence of Lactococcus sp. Hs20B0-1.</title>
        <authorList>
            <person name="Noda S."/>
            <person name="Yuki M."/>
            <person name="Ohkuma M."/>
        </authorList>
    </citation>
    <scope>NUCLEOTIDE SEQUENCE [LARGE SCALE GENOMIC DNA]</scope>
    <source>
        <strain evidence="2 3">Hs20B0-1</strain>
    </source>
</reference>
<evidence type="ECO:0000256" key="1">
    <source>
        <dbReference type="SAM" id="MobiDB-lite"/>
    </source>
</evidence>
<evidence type="ECO:0000313" key="2">
    <source>
        <dbReference type="EMBL" id="GFH40248.1"/>
    </source>
</evidence>
<dbReference type="AlphaFoldDB" id="A0A6A0B6Z7"/>
<evidence type="ECO:0008006" key="4">
    <source>
        <dbReference type="Google" id="ProtNLM"/>
    </source>
</evidence>